<gene>
    <name evidence="1" type="ORF">LTS18_003861</name>
</gene>
<dbReference type="EMBL" id="JAWDJW010007241">
    <property type="protein sequence ID" value="KAK3062538.1"/>
    <property type="molecule type" value="Genomic_DNA"/>
</dbReference>
<reference evidence="1" key="1">
    <citation type="submission" date="2024-09" db="EMBL/GenBank/DDBJ databases">
        <title>Black Yeasts Isolated from many extreme environments.</title>
        <authorList>
            <person name="Coleine C."/>
            <person name="Stajich J.E."/>
            <person name="Selbmann L."/>
        </authorList>
    </citation>
    <scope>NUCLEOTIDE SEQUENCE</scope>
    <source>
        <strain evidence="1">CCFEE 5737</strain>
    </source>
</reference>
<evidence type="ECO:0000313" key="1">
    <source>
        <dbReference type="EMBL" id="KAK3062538.1"/>
    </source>
</evidence>
<proteinExistence type="predicted"/>
<accession>A0ACC3D687</accession>
<keyword evidence="2" id="KW-1185">Reference proteome</keyword>
<sequence>MSSSPTSPSFSTLSLASTHPFLTLLSLILLTCLFTRLSSSYRYHNPSSPHSVKTLPYSLPYLGHAPQFGLGVQAYLIALARSYPHLPSWALHVAGQKFNFVTSPALARQILNAAATVLTGDEATCDFLTKFFGDGGRTREVDAGLVWGLNHRTFNLLVREPWLGAASEGLVGGIRGRVPRLVGVVGAWKGEEKDGEEVEGKGELTSWEQSGDVVRGDGYADADLLPLLRTLIGEVALAALMGRKFLENHPGFLEDMWAWDERFKMYLAGVPTWMPGLRGATRARTRMLEALAEFLDVLNDHVKGVGVAEEWGGLEDVSQVMFERAKGWKEADAPREAVAASELLLVWGLLVNTNLVTFWMLYHAYSDPNLLEQLREEIKSCISLDDKRTSITDVDINRLQRSCPLAKSTFFEVLRVYVMSFTFKDILQDLTIQESAEDAAVEGRTQPETYVLRKGEKAIVAHCAHQMDPRYWPNPDEFQARRFMSNATKGTEEIEVNMKTMKVFGGGGSMCKGRNYAEREVLGFVAAIVSLWDIEPVDGGNGWRHPGANLSAGASVPKKNLRVDALLPFAPRNLATSPALAWPQIPPRVDLLPGGSGPTARDRDREIAA</sequence>
<protein>
    <submittedName>
        <fullName evidence="1">Uncharacterized protein</fullName>
    </submittedName>
</protein>
<name>A0ACC3D687_9PEZI</name>
<evidence type="ECO:0000313" key="2">
    <source>
        <dbReference type="Proteomes" id="UP001186974"/>
    </source>
</evidence>
<comment type="caution">
    <text evidence="1">The sequence shown here is derived from an EMBL/GenBank/DDBJ whole genome shotgun (WGS) entry which is preliminary data.</text>
</comment>
<dbReference type="Proteomes" id="UP001186974">
    <property type="component" value="Unassembled WGS sequence"/>
</dbReference>
<organism evidence="1 2">
    <name type="scientific">Coniosporium uncinatum</name>
    <dbReference type="NCBI Taxonomy" id="93489"/>
    <lineage>
        <taxon>Eukaryota</taxon>
        <taxon>Fungi</taxon>
        <taxon>Dikarya</taxon>
        <taxon>Ascomycota</taxon>
        <taxon>Pezizomycotina</taxon>
        <taxon>Dothideomycetes</taxon>
        <taxon>Dothideomycetes incertae sedis</taxon>
        <taxon>Coniosporium</taxon>
    </lineage>
</organism>